<dbReference type="EMBL" id="CYKH01000729">
    <property type="protein sequence ID" value="CUG27577.1"/>
    <property type="molecule type" value="Genomic_DNA"/>
</dbReference>
<keyword evidence="2" id="KW-1185">Reference proteome</keyword>
<accession>A0A0S4IWC4</accession>
<organism evidence="1 2">
    <name type="scientific">Bodo saltans</name>
    <name type="common">Flagellated protozoan</name>
    <dbReference type="NCBI Taxonomy" id="75058"/>
    <lineage>
        <taxon>Eukaryota</taxon>
        <taxon>Discoba</taxon>
        <taxon>Euglenozoa</taxon>
        <taxon>Kinetoplastea</taxon>
        <taxon>Metakinetoplastina</taxon>
        <taxon>Eubodonida</taxon>
        <taxon>Bodonidae</taxon>
        <taxon>Bodo</taxon>
    </lineage>
</organism>
<sequence length="503" mass="56367">MTAFHVGGGEEGRPLSRAAFGGKWEETAVYLRVTPSAGGHEHPCISIVDGHLSSFEFHGVAVFPWLVVRNRCTPQEMASYALTNDTGEVHFELRKVQGNVFIPNGSVALPLSVFADCGRAGVLEDEPLISTSDSLLYNGRPVKLLISLAVHEHYEVVAQQLSNIAVFAPSSVVVLHIAPTWNVDMATILQLNGTAHPHIEINPRRHIHSKQKLAQVQLAGARYVAEALPWVAWTHVILFASNELFVRAGVEEHLQHYDISFPGRPRPRQGISVLHSFFGGRPEMRFFDPEYHNRGYHYWGQNKGDGGLHGEFAFNRMMKLLGLQTYSSHQLYTEGTFLNRSIAVRLSTVLDTLFDEGDGDCLDSWMSVSEAFILQVLQNACGQRRSPSASDTGDIHLVSQLMPRSWNATEARQLMLELEVARCGDKTGSVSWLGHVWFTNKRDVFAARCSPFEGPFSFKRFERDTNNPVRVEVDIIQSNATLAMQRRERLDTGRCSRLEWHQP</sequence>
<protein>
    <submittedName>
        <fullName evidence="1">Uncharacterized protein</fullName>
    </submittedName>
</protein>
<proteinExistence type="predicted"/>
<name>A0A0S4IWC4_BODSA</name>
<dbReference type="Proteomes" id="UP000051952">
    <property type="component" value="Unassembled WGS sequence"/>
</dbReference>
<gene>
    <name evidence="1" type="ORF">BSAL_76740</name>
</gene>
<dbReference type="VEuPathDB" id="TriTrypDB:BSAL_76740"/>
<reference evidence="2" key="1">
    <citation type="submission" date="2015-09" db="EMBL/GenBank/DDBJ databases">
        <authorList>
            <consortium name="Pathogen Informatics"/>
        </authorList>
    </citation>
    <scope>NUCLEOTIDE SEQUENCE [LARGE SCALE GENOMIC DNA]</scope>
    <source>
        <strain evidence="2">Lake Konstanz</strain>
    </source>
</reference>
<evidence type="ECO:0000313" key="2">
    <source>
        <dbReference type="Proteomes" id="UP000051952"/>
    </source>
</evidence>
<evidence type="ECO:0000313" key="1">
    <source>
        <dbReference type="EMBL" id="CUG27577.1"/>
    </source>
</evidence>
<dbReference type="AlphaFoldDB" id="A0A0S4IWC4"/>